<proteinExistence type="predicted"/>
<accession>A0ACB8MDL8</accession>
<keyword evidence="2" id="KW-1185">Reference proteome</keyword>
<dbReference type="EMBL" id="CM039172">
    <property type="protein sequence ID" value="KAH9783553.1"/>
    <property type="molecule type" value="Genomic_DNA"/>
</dbReference>
<organism evidence="1 2">
    <name type="scientific">Citrus sinensis</name>
    <name type="common">Sweet orange</name>
    <name type="synonym">Citrus aurantium var. sinensis</name>
    <dbReference type="NCBI Taxonomy" id="2711"/>
    <lineage>
        <taxon>Eukaryota</taxon>
        <taxon>Viridiplantae</taxon>
        <taxon>Streptophyta</taxon>
        <taxon>Embryophyta</taxon>
        <taxon>Tracheophyta</taxon>
        <taxon>Spermatophyta</taxon>
        <taxon>Magnoliopsida</taxon>
        <taxon>eudicotyledons</taxon>
        <taxon>Gunneridae</taxon>
        <taxon>Pentapetalae</taxon>
        <taxon>rosids</taxon>
        <taxon>malvids</taxon>
        <taxon>Sapindales</taxon>
        <taxon>Rutaceae</taxon>
        <taxon>Aurantioideae</taxon>
        <taxon>Citrus</taxon>
    </lineage>
</organism>
<gene>
    <name evidence="1" type="ORF">KPL71_009354</name>
</gene>
<sequence length="283" mass="32197">MCGCTRDARDTHSSLFNFLILYFFFSVLSLYRRYISFQFSEFTHPSGRAPIKRRRKTHQSPIFCGQTIRSCSDESSIEESEMYSNMGTQPGPGMPRPAADAQPNPFGNAFYGAGSGLIRGGLGAYGEKILGSSSEYVQSNISRYFSDPQYYFQVNDQYVRNKLKGHWTRITEPVGGRLSYKPPIYDINAPDLYIPFMAFGTYVVLAGFTLGLQGNPWEDCVQLLLLFFDPLDVYVHGCLLGENNEESPIRRDEDTRFKQTSLSLDLYCFCPTTAFLMAWQHYC</sequence>
<reference evidence="2" key="1">
    <citation type="journal article" date="2023" name="Hortic. Res.">
        <title>A chromosome-level phased genome enabling allele-level studies in sweet orange: a case study on citrus Huanglongbing tolerance.</title>
        <authorList>
            <person name="Wu B."/>
            <person name="Yu Q."/>
            <person name="Deng Z."/>
            <person name="Duan Y."/>
            <person name="Luo F."/>
            <person name="Gmitter F. Jr."/>
        </authorList>
    </citation>
    <scope>NUCLEOTIDE SEQUENCE [LARGE SCALE GENOMIC DNA]</scope>
    <source>
        <strain evidence="2">cv. Valencia</strain>
    </source>
</reference>
<comment type="caution">
    <text evidence="1">The sequence shown here is derived from an EMBL/GenBank/DDBJ whole genome shotgun (WGS) entry which is preliminary data.</text>
</comment>
<evidence type="ECO:0000313" key="1">
    <source>
        <dbReference type="EMBL" id="KAH9783553.1"/>
    </source>
</evidence>
<protein>
    <submittedName>
        <fullName evidence="1">HRF1 protein</fullName>
    </submittedName>
</protein>
<name>A0ACB8MDL8_CITSI</name>
<dbReference type="Proteomes" id="UP000829398">
    <property type="component" value="Chromosome 3"/>
</dbReference>
<evidence type="ECO:0000313" key="2">
    <source>
        <dbReference type="Proteomes" id="UP000829398"/>
    </source>
</evidence>